<keyword evidence="3" id="KW-1185">Reference proteome</keyword>
<protein>
    <submittedName>
        <fullName evidence="2">Helix-turn-helix transcriptional regulator</fullName>
    </submittedName>
</protein>
<name>A0A8J7LU13_9BACT</name>
<dbReference type="AlphaFoldDB" id="A0A8J7LU13"/>
<dbReference type="Pfam" id="PF01381">
    <property type="entry name" value="HTH_3"/>
    <property type="match status" value="1"/>
</dbReference>
<dbReference type="PROSITE" id="PS50943">
    <property type="entry name" value="HTH_CROC1"/>
    <property type="match status" value="1"/>
</dbReference>
<dbReference type="GO" id="GO:0003677">
    <property type="term" value="F:DNA binding"/>
    <property type="evidence" value="ECO:0007669"/>
    <property type="project" value="InterPro"/>
</dbReference>
<organism evidence="2 3">
    <name type="scientific">Geomesophilobacter sediminis</name>
    <dbReference type="NCBI Taxonomy" id="2798584"/>
    <lineage>
        <taxon>Bacteria</taxon>
        <taxon>Pseudomonadati</taxon>
        <taxon>Thermodesulfobacteriota</taxon>
        <taxon>Desulfuromonadia</taxon>
        <taxon>Geobacterales</taxon>
        <taxon>Geobacteraceae</taxon>
        <taxon>Geomesophilobacter</taxon>
    </lineage>
</organism>
<dbReference type="Proteomes" id="UP000636888">
    <property type="component" value="Unassembled WGS sequence"/>
</dbReference>
<accession>A0A8J7LU13</accession>
<sequence length="122" mass="13792">MLERTKRHPTEETMKGRTVEVRFAGEPAKIRELKLYAKKLGLRDTTETVPLEQVMPEMLANNGGICIRGGRTKEGLTQVELSKLTGIPQRHLSEMENGKRSIGRETAKKLAEALNVDYRVFL</sequence>
<proteinExistence type="predicted"/>
<dbReference type="Gene3D" id="1.10.260.40">
    <property type="entry name" value="lambda repressor-like DNA-binding domains"/>
    <property type="match status" value="1"/>
</dbReference>
<dbReference type="CDD" id="cd00093">
    <property type="entry name" value="HTH_XRE"/>
    <property type="match status" value="1"/>
</dbReference>
<dbReference type="EMBL" id="JAEMHM010000001">
    <property type="protein sequence ID" value="MBJ6723235.1"/>
    <property type="molecule type" value="Genomic_DNA"/>
</dbReference>
<dbReference type="InterPro" id="IPR010982">
    <property type="entry name" value="Lambda_DNA-bd_dom_sf"/>
</dbReference>
<evidence type="ECO:0000313" key="3">
    <source>
        <dbReference type="Proteomes" id="UP000636888"/>
    </source>
</evidence>
<dbReference type="InterPro" id="IPR001387">
    <property type="entry name" value="Cro/C1-type_HTH"/>
</dbReference>
<dbReference type="SUPFAM" id="SSF47413">
    <property type="entry name" value="lambda repressor-like DNA-binding domains"/>
    <property type="match status" value="1"/>
</dbReference>
<dbReference type="SMART" id="SM00530">
    <property type="entry name" value="HTH_XRE"/>
    <property type="match status" value="1"/>
</dbReference>
<comment type="caution">
    <text evidence="2">The sequence shown here is derived from an EMBL/GenBank/DDBJ whole genome shotgun (WGS) entry which is preliminary data.</text>
</comment>
<evidence type="ECO:0000313" key="2">
    <source>
        <dbReference type="EMBL" id="MBJ6723235.1"/>
    </source>
</evidence>
<feature type="domain" description="HTH cro/C1-type" evidence="1">
    <location>
        <begin position="67"/>
        <end position="121"/>
    </location>
</feature>
<gene>
    <name evidence="2" type="ORF">JFN93_00820</name>
</gene>
<reference evidence="2" key="1">
    <citation type="submission" date="2020-12" db="EMBL/GenBank/DDBJ databases">
        <title>Geomonas sp. Red875, isolated from river sediment.</title>
        <authorList>
            <person name="Xu Z."/>
            <person name="Zhang Z."/>
            <person name="Masuda Y."/>
            <person name="Itoh H."/>
            <person name="Senoo K."/>
        </authorList>
    </citation>
    <scope>NUCLEOTIDE SEQUENCE</scope>
    <source>
        <strain evidence="2">Red875</strain>
    </source>
</reference>
<evidence type="ECO:0000259" key="1">
    <source>
        <dbReference type="PROSITE" id="PS50943"/>
    </source>
</evidence>